<gene>
    <name evidence="8" type="ORF">ACFO3G_06235</name>
</gene>
<evidence type="ECO:0000256" key="1">
    <source>
        <dbReference type="ARBA" id="ARBA00009179"/>
    </source>
</evidence>
<keyword evidence="6" id="KW-0812">Transmembrane</keyword>
<dbReference type="Proteomes" id="UP001596020">
    <property type="component" value="Unassembled WGS sequence"/>
</dbReference>
<protein>
    <submittedName>
        <fullName evidence="8">S41 family peptidase</fullName>
    </submittedName>
</protein>
<dbReference type="SMART" id="SM00228">
    <property type="entry name" value="PDZ"/>
    <property type="match status" value="1"/>
</dbReference>
<accession>A0ABV9K859</accession>
<dbReference type="Pfam" id="PF03572">
    <property type="entry name" value="Peptidase_S41"/>
    <property type="match status" value="1"/>
</dbReference>
<dbReference type="PROSITE" id="PS50106">
    <property type="entry name" value="PDZ"/>
    <property type="match status" value="1"/>
</dbReference>
<dbReference type="SMART" id="SM00245">
    <property type="entry name" value="TSPc"/>
    <property type="match status" value="1"/>
</dbReference>
<dbReference type="Gene3D" id="3.30.750.44">
    <property type="match status" value="1"/>
</dbReference>
<dbReference type="CDD" id="cd07560">
    <property type="entry name" value="Peptidase_S41_CPP"/>
    <property type="match status" value="1"/>
</dbReference>
<comment type="similarity">
    <text evidence="1 5">Belongs to the peptidase S41A family.</text>
</comment>
<organism evidence="8 9">
    <name type="scientific">Falsiporphyromonas endometrii</name>
    <dbReference type="NCBI Taxonomy" id="1387297"/>
    <lineage>
        <taxon>Bacteria</taxon>
        <taxon>Pseudomonadati</taxon>
        <taxon>Bacteroidota</taxon>
        <taxon>Bacteroidia</taxon>
        <taxon>Bacteroidales</taxon>
        <taxon>Porphyromonadaceae</taxon>
        <taxon>Falsiporphyromonas</taxon>
    </lineage>
</organism>
<dbReference type="RefSeq" id="WP_380079023.1">
    <property type="nucleotide sequence ID" value="NZ_JBHSGO010000182.1"/>
</dbReference>
<evidence type="ECO:0000256" key="4">
    <source>
        <dbReference type="ARBA" id="ARBA00022825"/>
    </source>
</evidence>
<evidence type="ECO:0000313" key="8">
    <source>
        <dbReference type="EMBL" id="MFC4666194.1"/>
    </source>
</evidence>
<evidence type="ECO:0000256" key="5">
    <source>
        <dbReference type="RuleBase" id="RU004404"/>
    </source>
</evidence>
<evidence type="ECO:0000256" key="3">
    <source>
        <dbReference type="ARBA" id="ARBA00022801"/>
    </source>
</evidence>
<dbReference type="InterPro" id="IPR001478">
    <property type="entry name" value="PDZ"/>
</dbReference>
<comment type="caution">
    <text evidence="8">The sequence shown here is derived from an EMBL/GenBank/DDBJ whole genome shotgun (WGS) entry which is preliminary data.</text>
</comment>
<keyword evidence="6" id="KW-1133">Transmembrane helix</keyword>
<dbReference type="Pfam" id="PF13180">
    <property type="entry name" value="PDZ_2"/>
    <property type="match status" value="1"/>
</dbReference>
<sequence length="546" mass="60175">MEEDHSDKPLCHKKKAGVSVIYILIGFTVAALAVFSGYYLGRREGAVGKYSKLSALLEVINEEYVDSISPDSLQESLLPLLLEQLDPHCSYLPPEVNSGETARLEGSFSGIGIQFNTIKDTVIVINAIDGGPSARAGVKPGDRILAVNGQSLLLNPMENDSIMSLLRGKEGSIAALSILRKGKKQDIRVTRGPVPIYSLDAAYEIEPRVMYVKLNGWTKTTLQELLASISENLRRGLDGMVLDLRGNGGGYMDVAINLSNEFLKAGQDIVMVKGRAYPKEIVRANGSGVLKDLPLVILMDELSASSSEIFAGAMQDNDRAMIVGRRSFGKGLVQQTLDFYDGSSARLTVARYYTPSGRCIQKPFVRGDNLDYNMELQQRFDDGDLYRTGQPPKDPKLVFKTIGGRLVYGGGGISPDVFVPADTSGLTAYYLRLARSGSIAKYAFVYADNNRDKLSKFDTEEELIRYLDTQGLLYKLANFAATEDGIQQRTGALQFSRKLLLQQLYALIADDIFGRTSMWRITNMGDKTIEEAVKLIKQKKAWPLKK</sequence>
<evidence type="ECO:0000256" key="6">
    <source>
        <dbReference type="SAM" id="Phobius"/>
    </source>
</evidence>
<dbReference type="SUPFAM" id="SSF50156">
    <property type="entry name" value="PDZ domain-like"/>
    <property type="match status" value="1"/>
</dbReference>
<name>A0ABV9K859_9PORP</name>
<dbReference type="InterPro" id="IPR036034">
    <property type="entry name" value="PDZ_sf"/>
</dbReference>
<feature type="domain" description="PDZ" evidence="7">
    <location>
        <begin position="101"/>
        <end position="181"/>
    </location>
</feature>
<keyword evidence="2 5" id="KW-0645">Protease</keyword>
<evidence type="ECO:0000256" key="2">
    <source>
        <dbReference type="ARBA" id="ARBA00022670"/>
    </source>
</evidence>
<dbReference type="Gene3D" id="3.90.226.10">
    <property type="entry name" value="2-enoyl-CoA Hydratase, Chain A, domain 1"/>
    <property type="match status" value="1"/>
</dbReference>
<dbReference type="InterPro" id="IPR029045">
    <property type="entry name" value="ClpP/crotonase-like_dom_sf"/>
</dbReference>
<dbReference type="InterPro" id="IPR005151">
    <property type="entry name" value="Tail-specific_protease"/>
</dbReference>
<reference evidence="9" key="1">
    <citation type="journal article" date="2019" name="Int. J. Syst. Evol. Microbiol.">
        <title>The Global Catalogue of Microorganisms (GCM) 10K type strain sequencing project: providing services to taxonomists for standard genome sequencing and annotation.</title>
        <authorList>
            <consortium name="The Broad Institute Genomics Platform"/>
            <consortium name="The Broad Institute Genome Sequencing Center for Infectious Disease"/>
            <person name="Wu L."/>
            <person name="Ma J."/>
        </authorList>
    </citation>
    <scope>NUCLEOTIDE SEQUENCE [LARGE SCALE GENOMIC DNA]</scope>
    <source>
        <strain evidence="9">CGMCC 4.7357</strain>
    </source>
</reference>
<keyword evidence="6" id="KW-0472">Membrane</keyword>
<proteinExistence type="inferred from homology"/>
<evidence type="ECO:0000313" key="9">
    <source>
        <dbReference type="Proteomes" id="UP001596020"/>
    </source>
</evidence>
<keyword evidence="4 5" id="KW-0720">Serine protease</keyword>
<dbReference type="EMBL" id="JBHSGO010000182">
    <property type="protein sequence ID" value="MFC4666194.1"/>
    <property type="molecule type" value="Genomic_DNA"/>
</dbReference>
<dbReference type="PANTHER" id="PTHR32060:SF30">
    <property type="entry name" value="CARBOXY-TERMINAL PROCESSING PROTEASE CTPA"/>
    <property type="match status" value="1"/>
</dbReference>
<dbReference type="Gene3D" id="2.30.42.10">
    <property type="match status" value="1"/>
</dbReference>
<dbReference type="InterPro" id="IPR004447">
    <property type="entry name" value="Peptidase_S41A"/>
</dbReference>
<dbReference type="SUPFAM" id="SSF52096">
    <property type="entry name" value="ClpP/crotonase"/>
    <property type="match status" value="1"/>
</dbReference>
<dbReference type="PANTHER" id="PTHR32060">
    <property type="entry name" value="TAIL-SPECIFIC PROTEASE"/>
    <property type="match status" value="1"/>
</dbReference>
<dbReference type="CDD" id="cd06782">
    <property type="entry name" value="cpPDZ_CPP-like"/>
    <property type="match status" value="1"/>
</dbReference>
<dbReference type="NCBIfam" id="TIGR00225">
    <property type="entry name" value="prc"/>
    <property type="match status" value="1"/>
</dbReference>
<keyword evidence="9" id="KW-1185">Reference proteome</keyword>
<feature type="transmembrane region" description="Helical" evidence="6">
    <location>
        <begin position="20"/>
        <end position="40"/>
    </location>
</feature>
<evidence type="ECO:0000259" key="7">
    <source>
        <dbReference type="PROSITE" id="PS50106"/>
    </source>
</evidence>
<keyword evidence="3 5" id="KW-0378">Hydrolase</keyword>